<accession>A0ABS0LUJ6</accession>
<dbReference type="InterPro" id="IPR005569">
    <property type="entry name" value="Arc_DNA-bd_dom"/>
</dbReference>
<evidence type="ECO:0000313" key="2">
    <source>
        <dbReference type="EMBL" id="MBH1918926.1"/>
    </source>
</evidence>
<comment type="caution">
    <text evidence="2">The sequence shown here is derived from an EMBL/GenBank/DDBJ whole genome shotgun (WGS) entry which is preliminary data.</text>
</comment>
<keyword evidence="2" id="KW-0238">DNA-binding</keyword>
<gene>
    <name evidence="2" type="ORF">I5U16_01970</name>
</gene>
<organism evidence="2 3">
    <name type="scientific">Serratia surfactantfaciens</name>
    <dbReference type="NCBI Taxonomy" id="2741499"/>
    <lineage>
        <taxon>Bacteria</taxon>
        <taxon>Pseudomonadati</taxon>
        <taxon>Pseudomonadota</taxon>
        <taxon>Gammaproteobacteria</taxon>
        <taxon>Enterobacterales</taxon>
        <taxon>Yersiniaceae</taxon>
        <taxon>Serratia</taxon>
    </lineage>
</organism>
<reference evidence="2 3" key="1">
    <citation type="submission" date="2020-11" db="EMBL/GenBank/DDBJ databases">
        <title>Enhanced detection system for hospital associated transmission using whole genome sequencing surveillance.</title>
        <authorList>
            <person name="Harrison L.H."/>
            <person name="Van Tyne D."/>
            <person name="Marsh J.W."/>
            <person name="Griffith M.P."/>
            <person name="Snyder D.J."/>
            <person name="Cooper V.S."/>
            <person name="Mustapha M."/>
        </authorList>
    </citation>
    <scope>NUCLEOTIDE SEQUENCE [LARGE SCALE GENOMIC DNA]</scope>
    <source>
        <strain evidence="2 3">SER00227</strain>
    </source>
</reference>
<dbReference type="GO" id="GO:0003677">
    <property type="term" value="F:DNA binding"/>
    <property type="evidence" value="ECO:0007669"/>
    <property type="project" value="UniProtKB-KW"/>
</dbReference>
<dbReference type="Gene3D" id="1.10.1220.10">
    <property type="entry name" value="Met repressor-like"/>
    <property type="match status" value="1"/>
</dbReference>
<protein>
    <submittedName>
        <fullName evidence="2">Arc family DNA-binding protein</fullName>
    </submittedName>
</protein>
<name>A0ABS0LUJ6_9GAMM</name>
<proteinExistence type="predicted"/>
<evidence type="ECO:0000259" key="1">
    <source>
        <dbReference type="Pfam" id="PF03869"/>
    </source>
</evidence>
<dbReference type="InterPro" id="IPR013321">
    <property type="entry name" value="Arc_rbn_hlx_hlx"/>
</dbReference>
<dbReference type="EMBL" id="JADUMB010000001">
    <property type="protein sequence ID" value="MBH1918926.1"/>
    <property type="molecule type" value="Genomic_DNA"/>
</dbReference>
<dbReference type="RefSeq" id="WP_197667240.1">
    <property type="nucleotide sequence ID" value="NZ_JADUMB010000001.1"/>
</dbReference>
<keyword evidence="3" id="KW-1185">Reference proteome</keyword>
<dbReference type="SUPFAM" id="SSF47598">
    <property type="entry name" value="Ribbon-helix-helix"/>
    <property type="match status" value="1"/>
</dbReference>
<dbReference type="InterPro" id="IPR010985">
    <property type="entry name" value="Ribbon_hlx_hlx"/>
</dbReference>
<sequence>MDDMETQFHLRLPKDVHSKVKQRAKMNGRSLNAEITFIIEASLSQPTKVIGFRDEVEKEAELLSHEVKKVVFEKVLAHYRKDKTRN</sequence>
<feature type="domain" description="Arc-like DNA binding" evidence="1">
    <location>
        <begin position="6"/>
        <end position="49"/>
    </location>
</feature>
<dbReference type="Proteomes" id="UP000635335">
    <property type="component" value="Unassembled WGS sequence"/>
</dbReference>
<evidence type="ECO:0000313" key="3">
    <source>
        <dbReference type="Proteomes" id="UP000635335"/>
    </source>
</evidence>
<dbReference type="Pfam" id="PF03869">
    <property type="entry name" value="Arc"/>
    <property type="match status" value="1"/>
</dbReference>